<dbReference type="InterPro" id="IPR058502">
    <property type="entry name" value="PLL-like_beta-prop"/>
</dbReference>
<dbReference type="GO" id="GO:0005524">
    <property type="term" value="F:ATP binding"/>
    <property type="evidence" value="ECO:0007669"/>
    <property type="project" value="UniProtKB-KW"/>
</dbReference>
<keyword evidence="5 10" id="KW-0418">Kinase</keyword>
<protein>
    <recommendedName>
        <fullName evidence="1">non-specific serine/threonine protein kinase</fullName>
        <ecNumber evidence="1">2.7.11.1</ecNumber>
    </recommendedName>
</protein>
<keyword evidence="6" id="KW-0067">ATP-binding</keyword>
<proteinExistence type="predicted"/>
<evidence type="ECO:0000256" key="6">
    <source>
        <dbReference type="ARBA" id="ARBA00022840"/>
    </source>
</evidence>
<dbReference type="Gene3D" id="3.30.200.20">
    <property type="entry name" value="Phosphorylase Kinase, domain 1"/>
    <property type="match status" value="1"/>
</dbReference>
<dbReference type="Pfam" id="PF00069">
    <property type="entry name" value="Pkinase"/>
    <property type="match status" value="1"/>
</dbReference>
<keyword evidence="8" id="KW-0812">Transmembrane</keyword>
<accession>A0A941EBG7</accession>
<dbReference type="PROSITE" id="PS00108">
    <property type="entry name" value="PROTEIN_KINASE_ST"/>
    <property type="match status" value="1"/>
</dbReference>
<sequence length="689" mass="70596">MTRRIGSRYTVTRVIGRGTCGTVWSGEGPEGPVAIKLLHEDLTADQTLIARFVQERTVLTGLRHPRIVGVRDLVVDGNDLALVMDLLNGPDLRGRLDREGPMPPEQAAGVCADIAEALAAAHEKGIVHRDVKPENVLVDAVGRGRLTDFGIARLVDGPRRSRATRIVGTPDYLAPEVIEGCPPGPAVDVYALATVLFELTTGWTPFGGGHPGAVLRRHVTEPAPRVPGMPERLTELMDRCLAKSPAARLSAAEFAAALRECRPALAGLPALRVASPRGNGSYPTGSAVHAGAVPLVQAATDPLSDDSRSTHINQMKPIKEPIDPDEEAERPRGGAPRQKRRRPRWLPAAIGLGLILLSVLGFAFSGGSGSAGNSDPAADAARATAATEASAAASATPTGLTALPESGGFGFAAYSSLPAPSSPVVGAVQLAYFDGFLYAAATGTDGNVRVASVPAGTSTTSANWTIVPGVASTVQPALDGASSGLELYATAQGGNVMRAVLTTPGNGWSGWTRLGTVHAAGAPAAAADGGRTVVVVATPDKHLVEGTVAADGEFTAWQQLPQAGLIDYQVAVAAHGGAVAVYVVRASDGATMRVYNDGKGWQYAWPTGATGQPATAYAADGHPDLFVLSASAGLQVFEFSGAELHGTMTWASAGVAAVNPPGVTSVPGGGVALAAVNSDGSVSVYTTSR</sequence>
<dbReference type="Gene3D" id="1.10.510.10">
    <property type="entry name" value="Transferase(Phosphotransferase) domain 1"/>
    <property type="match status" value="1"/>
</dbReference>
<dbReference type="SUPFAM" id="SSF56112">
    <property type="entry name" value="Protein kinase-like (PK-like)"/>
    <property type="match status" value="1"/>
</dbReference>
<dbReference type="InterPro" id="IPR000719">
    <property type="entry name" value="Prot_kinase_dom"/>
</dbReference>
<dbReference type="EMBL" id="JAGSOH010000031">
    <property type="protein sequence ID" value="MBR7827260.1"/>
    <property type="molecule type" value="Genomic_DNA"/>
</dbReference>
<evidence type="ECO:0000256" key="7">
    <source>
        <dbReference type="SAM" id="MobiDB-lite"/>
    </source>
</evidence>
<keyword evidence="8" id="KW-0472">Membrane</keyword>
<keyword evidence="3" id="KW-0808">Transferase</keyword>
<dbReference type="PANTHER" id="PTHR43289:SF6">
    <property type="entry name" value="SERINE_THREONINE-PROTEIN KINASE NEKL-3"/>
    <property type="match status" value="1"/>
</dbReference>
<dbReference type="GO" id="GO:0004674">
    <property type="term" value="F:protein serine/threonine kinase activity"/>
    <property type="evidence" value="ECO:0007669"/>
    <property type="project" value="UniProtKB-KW"/>
</dbReference>
<comment type="caution">
    <text evidence="10">The sequence shown here is derived from an EMBL/GenBank/DDBJ whole genome shotgun (WGS) entry which is preliminary data.</text>
</comment>
<name>A0A941EBG7_9ACTN</name>
<dbReference type="EC" id="2.7.11.1" evidence="1"/>
<keyword evidence="2 10" id="KW-0723">Serine/threonine-protein kinase</keyword>
<dbReference type="PANTHER" id="PTHR43289">
    <property type="entry name" value="MITOGEN-ACTIVATED PROTEIN KINASE KINASE KINASE 20-RELATED"/>
    <property type="match status" value="1"/>
</dbReference>
<evidence type="ECO:0000256" key="3">
    <source>
        <dbReference type="ARBA" id="ARBA00022679"/>
    </source>
</evidence>
<evidence type="ECO:0000256" key="2">
    <source>
        <dbReference type="ARBA" id="ARBA00022527"/>
    </source>
</evidence>
<reference evidence="10" key="1">
    <citation type="submission" date="2021-04" db="EMBL/GenBank/DDBJ databases">
        <title>Genome based classification of Actinospica acidithermotolerans sp. nov., an actinobacterium isolated from an Indonesian hot spring.</title>
        <authorList>
            <person name="Kusuma A.B."/>
            <person name="Putra K.E."/>
            <person name="Nafisah S."/>
            <person name="Loh J."/>
            <person name="Nouioui I."/>
            <person name="Goodfellow M."/>
        </authorList>
    </citation>
    <scope>NUCLEOTIDE SEQUENCE</scope>
    <source>
        <strain evidence="10">MGRD01-02</strain>
    </source>
</reference>
<dbReference type="SUPFAM" id="SSF89372">
    <property type="entry name" value="Fucose-specific lectin"/>
    <property type="match status" value="1"/>
</dbReference>
<evidence type="ECO:0000256" key="1">
    <source>
        <dbReference type="ARBA" id="ARBA00012513"/>
    </source>
</evidence>
<dbReference type="AlphaFoldDB" id="A0A941EBG7"/>
<dbReference type="CDD" id="cd14014">
    <property type="entry name" value="STKc_PknB_like"/>
    <property type="match status" value="1"/>
</dbReference>
<keyword evidence="4" id="KW-0547">Nucleotide-binding</keyword>
<organism evidence="10 11">
    <name type="scientific">Actinospica acidithermotolerans</name>
    <dbReference type="NCBI Taxonomy" id="2828514"/>
    <lineage>
        <taxon>Bacteria</taxon>
        <taxon>Bacillati</taxon>
        <taxon>Actinomycetota</taxon>
        <taxon>Actinomycetes</taxon>
        <taxon>Catenulisporales</taxon>
        <taxon>Actinospicaceae</taxon>
        <taxon>Actinospica</taxon>
    </lineage>
</organism>
<dbReference type="RefSeq" id="WP_212518407.1">
    <property type="nucleotide sequence ID" value="NZ_JAGSOH010000031.1"/>
</dbReference>
<evidence type="ECO:0000256" key="8">
    <source>
        <dbReference type="SAM" id="Phobius"/>
    </source>
</evidence>
<keyword evidence="11" id="KW-1185">Reference proteome</keyword>
<evidence type="ECO:0000256" key="4">
    <source>
        <dbReference type="ARBA" id="ARBA00022741"/>
    </source>
</evidence>
<dbReference type="Gene3D" id="2.120.10.70">
    <property type="entry name" value="Fucose-specific lectin"/>
    <property type="match status" value="1"/>
</dbReference>
<feature type="transmembrane region" description="Helical" evidence="8">
    <location>
        <begin position="345"/>
        <end position="364"/>
    </location>
</feature>
<evidence type="ECO:0000259" key="9">
    <source>
        <dbReference type="PROSITE" id="PS50011"/>
    </source>
</evidence>
<feature type="region of interest" description="Disordered" evidence="7">
    <location>
        <begin position="301"/>
        <end position="342"/>
    </location>
</feature>
<dbReference type="PROSITE" id="PS50011">
    <property type="entry name" value="PROTEIN_KINASE_DOM"/>
    <property type="match status" value="1"/>
</dbReference>
<dbReference type="Proteomes" id="UP000676325">
    <property type="component" value="Unassembled WGS sequence"/>
</dbReference>
<dbReference type="InterPro" id="IPR011009">
    <property type="entry name" value="Kinase-like_dom_sf"/>
</dbReference>
<keyword evidence="8" id="KW-1133">Transmembrane helix</keyword>
<dbReference type="Pfam" id="PF26607">
    <property type="entry name" value="DUF8189"/>
    <property type="match status" value="1"/>
</dbReference>
<gene>
    <name evidence="10" type="ORF">KDK95_13165</name>
</gene>
<evidence type="ECO:0000256" key="5">
    <source>
        <dbReference type="ARBA" id="ARBA00022777"/>
    </source>
</evidence>
<dbReference type="SMART" id="SM00220">
    <property type="entry name" value="S_TKc"/>
    <property type="match status" value="1"/>
</dbReference>
<dbReference type="InterPro" id="IPR008271">
    <property type="entry name" value="Ser/Thr_kinase_AS"/>
</dbReference>
<evidence type="ECO:0000313" key="10">
    <source>
        <dbReference type="EMBL" id="MBR7827260.1"/>
    </source>
</evidence>
<feature type="domain" description="Protein kinase" evidence="9">
    <location>
        <begin position="9"/>
        <end position="265"/>
    </location>
</feature>
<evidence type="ECO:0000313" key="11">
    <source>
        <dbReference type="Proteomes" id="UP000676325"/>
    </source>
</evidence>